<proteinExistence type="predicted"/>
<dbReference type="RefSeq" id="XP_030358945.1">
    <property type="nucleotide sequence ID" value="XM_030503085.1"/>
</dbReference>
<feature type="compositionally biased region" description="Basic and acidic residues" evidence="2">
    <location>
        <begin position="16"/>
        <end position="30"/>
    </location>
</feature>
<keyword evidence="4" id="KW-1185">Reference proteome</keyword>
<dbReference type="PANTHER" id="PTHR28574:SF1">
    <property type="entry name" value="RIKEN CDNA 6820408C15 GENE"/>
    <property type="match status" value="1"/>
</dbReference>
<dbReference type="InterPro" id="IPR029236">
    <property type="entry name" value="DUF4618"/>
</dbReference>
<organism evidence="3 4">
    <name type="scientific">Strigops habroptila</name>
    <name type="common">Kakapo</name>
    <dbReference type="NCBI Taxonomy" id="2489341"/>
    <lineage>
        <taxon>Eukaryota</taxon>
        <taxon>Metazoa</taxon>
        <taxon>Chordata</taxon>
        <taxon>Craniata</taxon>
        <taxon>Vertebrata</taxon>
        <taxon>Euteleostomi</taxon>
        <taxon>Archelosauria</taxon>
        <taxon>Archosauria</taxon>
        <taxon>Dinosauria</taxon>
        <taxon>Saurischia</taxon>
        <taxon>Theropoda</taxon>
        <taxon>Coelurosauria</taxon>
        <taxon>Aves</taxon>
        <taxon>Neognathae</taxon>
        <taxon>Neoaves</taxon>
        <taxon>Telluraves</taxon>
        <taxon>Australaves</taxon>
        <taxon>Psittaciformes</taxon>
        <taxon>Psittacidae</taxon>
        <taxon>Strigops</taxon>
    </lineage>
</organism>
<name>A0A672ULJ3_STRHB</name>
<dbReference type="Ensembl" id="ENSSHBT00005018404.1">
    <property type="protein sequence ID" value="ENSSHBP00005015361.1"/>
    <property type="gene ID" value="ENSSHBG00005013426.1"/>
</dbReference>
<dbReference type="RefSeq" id="XP_030358947.1">
    <property type="nucleotide sequence ID" value="XM_030503087.1"/>
</dbReference>
<evidence type="ECO:0000313" key="3">
    <source>
        <dbReference type="Ensembl" id="ENSSHBP00005015361.1"/>
    </source>
</evidence>
<feature type="region of interest" description="Disordered" evidence="2">
    <location>
        <begin position="1"/>
        <end position="70"/>
    </location>
</feature>
<feature type="coiled-coil region" evidence="1">
    <location>
        <begin position="145"/>
        <end position="308"/>
    </location>
</feature>
<reference evidence="3" key="2">
    <citation type="submission" date="2025-08" db="UniProtKB">
        <authorList>
            <consortium name="Ensembl"/>
        </authorList>
    </citation>
    <scope>IDENTIFICATION</scope>
</reference>
<evidence type="ECO:0000256" key="2">
    <source>
        <dbReference type="SAM" id="MobiDB-lite"/>
    </source>
</evidence>
<accession>A0A672ULJ3</accession>
<sequence>MEVDAQSPDPSTMEEDYSKQQKAAAEERKSPAQGLTLPPFIVENKKKKGKKNKPETSSPQGKSQKELARRKAELAKTLKEIKITTDVTNLKRNAIEKLKQCSARLLEANCQLVEEIQDTDESTARQARRLLQQYEAFQRMKAMVQTFNKNQLDAAKAELQEMEKTMEKNLEQLQQQLEDVTSKVQALQEELRVVRPYIDGHYPEQAVKIILLQHSIRKLKRQQKEEIEKAEEMGKHILEQLEKKAQAEQEALLQKIVEEMMLNQDGLRHMMTSNNILRRDIARQREIIQDLEEEIDELKRSIQTLRQNARDPRELIFADVLLRRPKCTPDTEVVLSIPTEETPLLCCHQAPPAGP</sequence>
<dbReference type="Pfam" id="PF15397">
    <property type="entry name" value="DUF4618"/>
    <property type="match status" value="1"/>
</dbReference>
<dbReference type="RefSeq" id="XP_030358946.1">
    <property type="nucleotide sequence ID" value="XM_030503086.1"/>
</dbReference>
<dbReference type="GeneTree" id="ENSGT00940000166479"/>
<dbReference type="PANTHER" id="PTHR28574">
    <property type="entry name" value="RIKEN CDNA 6820408C15"/>
    <property type="match status" value="1"/>
</dbReference>
<dbReference type="InParanoid" id="A0A672ULJ3"/>
<dbReference type="GeneID" id="115615190"/>
<dbReference type="AlphaFoldDB" id="A0A672ULJ3"/>
<keyword evidence="1" id="KW-0175">Coiled coil</keyword>
<evidence type="ECO:0000313" key="4">
    <source>
        <dbReference type="Proteomes" id="UP000472266"/>
    </source>
</evidence>
<dbReference type="CTD" id="513202"/>
<protein>
    <submittedName>
        <fullName evidence="3">Uncharacterized protein</fullName>
    </submittedName>
</protein>
<dbReference type="OMA" id="CNHEDFL"/>
<evidence type="ECO:0000256" key="1">
    <source>
        <dbReference type="SAM" id="Coils"/>
    </source>
</evidence>
<dbReference type="Proteomes" id="UP000472266">
    <property type="component" value="Chromosome 14"/>
</dbReference>
<reference evidence="3" key="3">
    <citation type="submission" date="2025-09" db="UniProtKB">
        <authorList>
            <consortium name="Ensembl"/>
        </authorList>
    </citation>
    <scope>IDENTIFICATION</scope>
</reference>
<gene>
    <name evidence="3" type="primary">C13H20orf96</name>
</gene>
<reference evidence="3 4" key="1">
    <citation type="submission" date="2019-11" db="EMBL/GenBank/DDBJ databases">
        <title>Strigops habroptila (kakapo) genome, bStrHab1, primary haplotype, v2.</title>
        <authorList>
            <person name="Jarvis E.D."/>
            <person name="Howard J."/>
            <person name="Rhie A."/>
            <person name="Phillippy A."/>
            <person name="Korlach J."/>
            <person name="Digby A."/>
            <person name="Iorns D."/>
            <person name="Eason D."/>
            <person name="Robertson B."/>
            <person name="Raemaekers T."/>
            <person name="Howe K."/>
            <person name="Lewin H."/>
            <person name="Damas J."/>
            <person name="Hastie A."/>
            <person name="Tracey A."/>
            <person name="Chow W."/>
            <person name="Fedrigo O."/>
        </authorList>
    </citation>
    <scope>NUCLEOTIDE SEQUENCE [LARGE SCALE GENOMIC DNA]</scope>
</reference>